<dbReference type="STRING" id="465721.ACG33_10970"/>
<dbReference type="RefSeq" id="WP_066921172.1">
    <property type="nucleotide sequence ID" value="NZ_CP011971.1"/>
</dbReference>
<protein>
    <submittedName>
        <fullName evidence="1">Uncharacterized protein</fullName>
    </submittedName>
</protein>
<dbReference type="AlphaFoldDB" id="A0A127FD56"/>
<dbReference type="Proteomes" id="UP000070250">
    <property type="component" value="Chromosome"/>
</dbReference>
<dbReference type="KEGG" id="sdf:ACG33_10970"/>
<accession>A0A127FD56</accession>
<evidence type="ECO:0000313" key="1">
    <source>
        <dbReference type="EMBL" id="AMN47610.1"/>
    </source>
</evidence>
<proteinExistence type="predicted"/>
<organism evidence="1 2">
    <name type="scientific">Steroidobacter denitrificans</name>
    <dbReference type="NCBI Taxonomy" id="465721"/>
    <lineage>
        <taxon>Bacteria</taxon>
        <taxon>Pseudomonadati</taxon>
        <taxon>Pseudomonadota</taxon>
        <taxon>Gammaproteobacteria</taxon>
        <taxon>Steroidobacterales</taxon>
        <taxon>Steroidobacteraceae</taxon>
        <taxon>Steroidobacter</taxon>
    </lineage>
</organism>
<evidence type="ECO:0000313" key="2">
    <source>
        <dbReference type="Proteomes" id="UP000070250"/>
    </source>
</evidence>
<keyword evidence="2" id="KW-1185">Reference proteome</keyword>
<sequence>MQFAILAIFLSGTVIERAIAHINDGPSLGRLREKPSSGAKAWKADIPAARDEDVEMQAEDV</sequence>
<dbReference type="EMBL" id="CP011971">
    <property type="protein sequence ID" value="AMN47610.1"/>
    <property type="molecule type" value="Genomic_DNA"/>
</dbReference>
<reference evidence="1 2" key="1">
    <citation type="submission" date="2015-06" db="EMBL/GenBank/DDBJ databases">
        <title>A Comprehensive Approach to Explore the Metabolic and Phylogenetic Diversity of Bacterial Steroid Degradation in the Environment: Testosterone as an Example.</title>
        <authorList>
            <person name="Yang F.-C."/>
            <person name="Chen Y.-L."/>
            <person name="Yu C.-P."/>
            <person name="Tang S.-L."/>
            <person name="Wang P.-H."/>
            <person name="Ismail W."/>
            <person name="Wang C.-H."/>
            <person name="Yang C.-Y."/>
            <person name="Chiang Y.-R."/>
        </authorList>
    </citation>
    <scope>NUCLEOTIDE SEQUENCE [LARGE SCALE GENOMIC DNA]</scope>
    <source>
        <strain evidence="1 2">DSM 18526</strain>
    </source>
</reference>
<name>A0A127FD56_STEDE</name>
<gene>
    <name evidence="1" type="ORF">ACG33_10970</name>
</gene>